<organism evidence="8 9">
    <name type="scientific">Diplogelasinospora grovesii</name>
    <dbReference type="NCBI Taxonomy" id="303347"/>
    <lineage>
        <taxon>Eukaryota</taxon>
        <taxon>Fungi</taxon>
        <taxon>Dikarya</taxon>
        <taxon>Ascomycota</taxon>
        <taxon>Pezizomycotina</taxon>
        <taxon>Sordariomycetes</taxon>
        <taxon>Sordariomycetidae</taxon>
        <taxon>Sordariales</taxon>
        <taxon>Diplogelasinosporaceae</taxon>
        <taxon>Diplogelasinospora</taxon>
    </lineage>
</organism>
<feature type="domain" description="Cyclin-like" evidence="6">
    <location>
        <begin position="427"/>
        <end position="511"/>
    </location>
</feature>
<evidence type="ECO:0000256" key="1">
    <source>
        <dbReference type="ARBA" id="ARBA00022618"/>
    </source>
</evidence>
<dbReference type="InterPro" id="IPR006671">
    <property type="entry name" value="Cyclin_N"/>
</dbReference>
<comment type="caution">
    <text evidence="8">The sequence shown here is derived from an EMBL/GenBank/DDBJ whole genome shotgun (WGS) entry which is preliminary data.</text>
</comment>
<dbReference type="InterPro" id="IPR013763">
    <property type="entry name" value="Cyclin-like_dom"/>
</dbReference>
<dbReference type="EMBL" id="MU853792">
    <property type="protein sequence ID" value="KAK3940742.1"/>
    <property type="molecule type" value="Genomic_DNA"/>
</dbReference>
<evidence type="ECO:0000259" key="6">
    <source>
        <dbReference type="SMART" id="SM00385"/>
    </source>
</evidence>
<proteinExistence type="inferred from homology"/>
<dbReference type="InterPro" id="IPR011162">
    <property type="entry name" value="MHC_I/II-like_Ag-recog"/>
</dbReference>
<dbReference type="Proteomes" id="UP001303473">
    <property type="component" value="Unassembled WGS sequence"/>
</dbReference>
<dbReference type="Gene3D" id="1.10.472.10">
    <property type="entry name" value="Cyclin-like"/>
    <property type="match status" value="2"/>
</dbReference>
<evidence type="ECO:0000313" key="8">
    <source>
        <dbReference type="EMBL" id="KAK3940742.1"/>
    </source>
</evidence>
<evidence type="ECO:0000256" key="2">
    <source>
        <dbReference type="ARBA" id="ARBA00023127"/>
    </source>
</evidence>
<sequence length="681" mass="75830">MDAKPQRLVRAVPAPSHGNENIPPTKQSMHQRHKSVGNLKALSNTGALNAAPKRAVFADVSNTARPYAEVVGKAGLKKAVAAAVTVTSRDTRVDDKENGRADTRPTAASKATIHGSKYLAAAPISSSAVVPAAAKPTVRNNALAPQRQSNTSLAHPLVKQAVSKKATFVYLDRKEHDSGLRPEVGCSVDDLVAIVDKEIKNPRHYKSQPVLRSEQPILRRTQSKYLNKCEKIIDFDDEDDGNVTEAAYEDAVEQLTQDYDAPAQDDLVEVVSVDQEQFVHFDSDPEHQTNASEYSRALPAPPNMSEAEPEEYWDDDEEQDLYDEQGYTTAHSYRSHGENTTGGATTMVAPKVTDNVAKELAVAKAIVEQNQTEEEIEEEAWDVSMVAEYGEEIFEYMRALEAHMLPNPHYMDIQTEIQWSMRSVLMDWLVQVHHRFSLLPETLFLTVNYIDRFLSVKVVSLGKLQLVGATAIFVAAKYEEINCPSVQEIVYMVNEGYTVEEILKAERFMLSMLQFELGWPGPMSFLRRISKADDYDLETRTLAKYFLEVTIMDERFVGSPPSFLAAGAHCLARLILRKGEWTPGHVHYSGYTMSQLRPLLATILDCCQGGRKHHQAVFDKYAGSKFKRASTFVEAEMAKGFTLPSISTLPSLLGTDSFIFDDDEPLEAELNGHTRMIAIEG</sequence>
<dbReference type="SUPFAM" id="SSF47954">
    <property type="entry name" value="Cyclin-like"/>
    <property type="match status" value="2"/>
</dbReference>
<feature type="domain" description="Cyclin-like" evidence="6">
    <location>
        <begin position="524"/>
        <end position="605"/>
    </location>
</feature>
<keyword evidence="9" id="KW-1185">Reference proteome</keyword>
<evidence type="ECO:0000256" key="3">
    <source>
        <dbReference type="ARBA" id="ARBA00023306"/>
    </source>
</evidence>
<dbReference type="CDD" id="cd20568">
    <property type="entry name" value="CYCLIN_CLBs_yeast_rpt1"/>
    <property type="match status" value="1"/>
</dbReference>
<dbReference type="SMART" id="SM01332">
    <property type="entry name" value="Cyclin_C"/>
    <property type="match status" value="1"/>
</dbReference>
<evidence type="ECO:0000259" key="7">
    <source>
        <dbReference type="SMART" id="SM01332"/>
    </source>
</evidence>
<dbReference type="Pfam" id="PF00134">
    <property type="entry name" value="Cyclin_N"/>
    <property type="match status" value="1"/>
</dbReference>
<comment type="similarity">
    <text evidence="4">Belongs to the cyclin family.</text>
</comment>
<accession>A0AAN6S4F4</accession>
<feature type="compositionally biased region" description="Polar residues" evidence="5">
    <location>
        <begin position="18"/>
        <end position="28"/>
    </location>
</feature>
<dbReference type="CDD" id="cd20512">
    <property type="entry name" value="CYCLIN_CLBs_yeast_rpt2"/>
    <property type="match status" value="1"/>
</dbReference>
<dbReference type="InterPro" id="IPR048258">
    <property type="entry name" value="Cyclins_cyclin-box"/>
</dbReference>
<dbReference type="AlphaFoldDB" id="A0AAN6S4F4"/>
<dbReference type="SMART" id="SM00385">
    <property type="entry name" value="CYCLIN"/>
    <property type="match status" value="2"/>
</dbReference>
<dbReference type="SUPFAM" id="SSF54452">
    <property type="entry name" value="MHC antigen-recognition domain"/>
    <property type="match status" value="1"/>
</dbReference>
<dbReference type="InterPro" id="IPR039361">
    <property type="entry name" value="Cyclin"/>
</dbReference>
<dbReference type="FunFam" id="1.10.472.10:FF:000001">
    <property type="entry name" value="G2/mitotic-specific cyclin"/>
    <property type="match status" value="1"/>
</dbReference>
<evidence type="ECO:0000256" key="4">
    <source>
        <dbReference type="RuleBase" id="RU000383"/>
    </source>
</evidence>
<keyword evidence="2 4" id="KW-0195">Cyclin</keyword>
<reference evidence="9" key="1">
    <citation type="journal article" date="2023" name="Mol. Phylogenet. Evol.">
        <title>Genome-scale phylogeny and comparative genomics of the fungal order Sordariales.</title>
        <authorList>
            <person name="Hensen N."/>
            <person name="Bonometti L."/>
            <person name="Westerberg I."/>
            <person name="Brannstrom I.O."/>
            <person name="Guillou S."/>
            <person name="Cros-Aarteil S."/>
            <person name="Calhoun S."/>
            <person name="Haridas S."/>
            <person name="Kuo A."/>
            <person name="Mondo S."/>
            <person name="Pangilinan J."/>
            <person name="Riley R."/>
            <person name="LaButti K."/>
            <person name="Andreopoulos B."/>
            <person name="Lipzen A."/>
            <person name="Chen C."/>
            <person name="Yan M."/>
            <person name="Daum C."/>
            <person name="Ng V."/>
            <person name="Clum A."/>
            <person name="Steindorff A."/>
            <person name="Ohm R.A."/>
            <person name="Martin F."/>
            <person name="Silar P."/>
            <person name="Natvig D.O."/>
            <person name="Lalanne C."/>
            <person name="Gautier V."/>
            <person name="Ament-Velasquez S.L."/>
            <person name="Kruys A."/>
            <person name="Hutchinson M.I."/>
            <person name="Powell A.J."/>
            <person name="Barry K."/>
            <person name="Miller A.N."/>
            <person name="Grigoriev I.V."/>
            <person name="Debuchy R."/>
            <person name="Gladieux P."/>
            <person name="Hiltunen Thoren M."/>
            <person name="Johannesson H."/>
        </authorList>
    </citation>
    <scope>NUCLEOTIDE SEQUENCE [LARGE SCALE GENOMIC DNA]</scope>
    <source>
        <strain evidence="9">CBS 340.73</strain>
    </source>
</reference>
<dbReference type="PROSITE" id="PS00292">
    <property type="entry name" value="CYCLINS"/>
    <property type="match status" value="1"/>
</dbReference>
<evidence type="ECO:0000256" key="5">
    <source>
        <dbReference type="SAM" id="MobiDB-lite"/>
    </source>
</evidence>
<keyword evidence="1" id="KW-0132">Cell division</keyword>
<feature type="compositionally biased region" description="Acidic residues" evidence="5">
    <location>
        <begin position="307"/>
        <end position="316"/>
    </location>
</feature>
<name>A0AAN6S4F4_9PEZI</name>
<dbReference type="Pfam" id="PF02984">
    <property type="entry name" value="Cyclin_C"/>
    <property type="match status" value="1"/>
</dbReference>
<dbReference type="PANTHER" id="PTHR10177">
    <property type="entry name" value="CYCLINS"/>
    <property type="match status" value="1"/>
</dbReference>
<feature type="domain" description="Cyclin C-terminal" evidence="7">
    <location>
        <begin position="520"/>
        <end position="635"/>
    </location>
</feature>
<protein>
    <submittedName>
        <fullName evidence="8">Cyclin-like protein</fullName>
    </submittedName>
</protein>
<feature type="region of interest" description="Disordered" evidence="5">
    <location>
        <begin position="1"/>
        <end position="38"/>
    </location>
</feature>
<dbReference type="GO" id="GO:0051301">
    <property type="term" value="P:cell division"/>
    <property type="evidence" value="ECO:0007669"/>
    <property type="project" value="UniProtKB-KW"/>
</dbReference>
<dbReference type="InterPro" id="IPR004367">
    <property type="entry name" value="Cyclin_C-dom"/>
</dbReference>
<dbReference type="InterPro" id="IPR036915">
    <property type="entry name" value="Cyclin-like_sf"/>
</dbReference>
<gene>
    <name evidence="8" type="ORF">QBC46DRAFT_120348</name>
</gene>
<evidence type="ECO:0000313" key="9">
    <source>
        <dbReference type="Proteomes" id="UP001303473"/>
    </source>
</evidence>
<keyword evidence="3" id="KW-0131">Cell cycle</keyword>
<feature type="region of interest" description="Disordered" evidence="5">
    <location>
        <begin position="281"/>
        <end position="316"/>
    </location>
</feature>